<gene>
    <name evidence="1" type="ORF">F4820DRAFT_454499</name>
</gene>
<evidence type="ECO:0000313" key="1">
    <source>
        <dbReference type="EMBL" id="KAI4858824.1"/>
    </source>
</evidence>
<reference evidence="1 2" key="1">
    <citation type="journal article" date="2022" name="New Phytol.">
        <title>Ecological generalism drives hyperdiversity of secondary metabolite gene clusters in xylarialean endophytes.</title>
        <authorList>
            <person name="Franco M.E.E."/>
            <person name="Wisecaver J.H."/>
            <person name="Arnold A.E."/>
            <person name="Ju Y.M."/>
            <person name="Slot J.C."/>
            <person name="Ahrendt S."/>
            <person name="Moore L.P."/>
            <person name="Eastman K.E."/>
            <person name="Scott K."/>
            <person name="Konkel Z."/>
            <person name="Mondo S.J."/>
            <person name="Kuo A."/>
            <person name="Hayes R.D."/>
            <person name="Haridas S."/>
            <person name="Andreopoulos B."/>
            <person name="Riley R."/>
            <person name="LaButti K."/>
            <person name="Pangilinan J."/>
            <person name="Lipzen A."/>
            <person name="Amirebrahimi M."/>
            <person name="Yan J."/>
            <person name="Adam C."/>
            <person name="Keymanesh K."/>
            <person name="Ng V."/>
            <person name="Louie K."/>
            <person name="Northen T."/>
            <person name="Drula E."/>
            <person name="Henrissat B."/>
            <person name="Hsieh H.M."/>
            <person name="Youens-Clark K."/>
            <person name="Lutzoni F."/>
            <person name="Miadlikowska J."/>
            <person name="Eastwood D.C."/>
            <person name="Hamelin R.C."/>
            <person name="Grigoriev I.V."/>
            <person name="U'Ren J.M."/>
        </authorList>
    </citation>
    <scope>NUCLEOTIDE SEQUENCE [LARGE SCALE GENOMIC DNA]</scope>
    <source>
        <strain evidence="1 2">CBS 119005</strain>
    </source>
</reference>
<comment type="caution">
    <text evidence="1">The sequence shown here is derived from an EMBL/GenBank/DDBJ whole genome shotgun (WGS) entry which is preliminary data.</text>
</comment>
<evidence type="ECO:0000313" key="2">
    <source>
        <dbReference type="Proteomes" id="UP001497700"/>
    </source>
</evidence>
<dbReference type="Proteomes" id="UP001497700">
    <property type="component" value="Unassembled WGS sequence"/>
</dbReference>
<protein>
    <submittedName>
        <fullName evidence="1">Uncharacterized protein</fullName>
    </submittedName>
</protein>
<accession>A0ACB9YIU9</accession>
<dbReference type="EMBL" id="MU393684">
    <property type="protein sequence ID" value="KAI4858824.1"/>
    <property type="molecule type" value="Genomic_DNA"/>
</dbReference>
<sequence>MASSSSSSSSPISARTLYTNLIKESARMTKWHPVVPPMSTEEAEESHPSVPSESREVPLKHEIDFEELGASVEILLAFNADDNLLPVVRKIQDEYEPKCATLGVRLIAAKVLVAFNNILKRQLWSFWRSRGKHGIVGQPSITRDEQKVIMERVKQTSVADLLDCVSQLGSRISAIVEKTAKDRATRNLNVLADSDSDEEDGDNQEDPAERQEAEFQEDFISLCT</sequence>
<proteinExistence type="predicted"/>
<name>A0ACB9YIU9_9PEZI</name>
<keyword evidence="2" id="KW-1185">Reference proteome</keyword>
<organism evidence="1 2">
    <name type="scientific">Hypoxylon rubiginosum</name>
    <dbReference type="NCBI Taxonomy" id="110542"/>
    <lineage>
        <taxon>Eukaryota</taxon>
        <taxon>Fungi</taxon>
        <taxon>Dikarya</taxon>
        <taxon>Ascomycota</taxon>
        <taxon>Pezizomycotina</taxon>
        <taxon>Sordariomycetes</taxon>
        <taxon>Xylariomycetidae</taxon>
        <taxon>Xylariales</taxon>
        <taxon>Hypoxylaceae</taxon>
        <taxon>Hypoxylon</taxon>
    </lineage>
</organism>